<accession>A0A7X0NIG9</accession>
<gene>
    <name evidence="1" type="ORF">HNQ55_002592</name>
</gene>
<dbReference type="Proteomes" id="UP000537141">
    <property type="component" value="Unassembled WGS sequence"/>
</dbReference>
<reference evidence="1 2" key="1">
    <citation type="submission" date="2020-08" db="EMBL/GenBank/DDBJ databases">
        <title>Genomic Encyclopedia of Type Strains, Phase IV (KMG-IV): sequencing the most valuable type-strain genomes for metagenomic binning, comparative biology and taxonomic classification.</title>
        <authorList>
            <person name="Goeker M."/>
        </authorList>
    </citation>
    <scope>NUCLEOTIDE SEQUENCE [LARGE SCALE GENOMIC DNA]</scope>
    <source>
        <strain evidence="1 2">DSM 26287</strain>
    </source>
</reference>
<dbReference type="AlphaFoldDB" id="A0A7X0NIG9"/>
<dbReference type="RefSeq" id="WP_184424869.1">
    <property type="nucleotide sequence ID" value="NZ_AP027362.1"/>
</dbReference>
<protein>
    <submittedName>
        <fullName evidence="1">Uncharacterized protein</fullName>
    </submittedName>
</protein>
<comment type="caution">
    <text evidence="1">The sequence shown here is derived from an EMBL/GenBank/DDBJ whole genome shotgun (WGS) entry which is preliminary data.</text>
</comment>
<name>A0A7X0NIG9_9GAMM</name>
<proteinExistence type="predicted"/>
<evidence type="ECO:0000313" key="2">
    <source>
        <dbReference type="Proteomes" id="UP000537141"/>
    </source>
</evidence>
<evidence type="ECO:0000313" key="1">
    <source>
        <dbReference type="EMBL" id="MBB6544068.1"/>
    </source>
</evidence>
<sequence>MINIAKEYDSNVTNTWIQTLDACQQAVQPYEVPEDNQINISLNDCMEWAELLCVALNQLHILKNECVSSLS</sequence>
<dbReference type="EMBL" id="JACHHU010000023">
    <property type="protein sequence ID" value="MBB6544068.1"/>
    <property type="molecule type" value="Genomic_DNA"/>
</dbReference>
<keyword evidence="2" id="KW-1185">Reference proteome</keyword>
<organism evidence="1 2">
    <name type="scientific">Thalassotalea piscium</name>
    <dbReference type="NCBI Taxonomy" id="1230533"/>
    <lineage>
        <taxon>Bacteria</taxon>
        <taxon>Pseudomonadati</taxon>
        <taxon>Pseudomonadota</taxon>
        <taxon>Gammaproteobacteria</taxon>
        <taxon>Alteromonadales</taxon>
        <taxon>Colwelliaceae</taxon>
        <taxon>Thalassotalea</taxon>
    </lineage>
</organism>